<accession>A0A9P7UG06</accession>
<sequence length="85" mass="9588">MGRALFVSSRCAGGNAIRAVLTLPMHPWAGVFGPVTSWWWWYKAQSDWVSVGVACCNLFIFFERTDCMHRATLVRPSIPPFTPID</sequence>
<protein>
    <submittedName>
        <fullName evidence="1">Uncharacterized protein</fullName>
    </submittedName>
</protein>
<dbReference type="Proteomes" id="UP000699042">
    <property type="component" value="Unassembled WGS sequence"/>
</dbReference>
<reference evidence="1" key="1">
    <citation type="submission" date="2021-05" db="EMBL/GenBank/DDBJ databases">
        <title>Comparative genomics of three Colletotrichum scovillei strains and genetic complementation revealed genes involved fungal growth and virulence on chili pepper.</title>
        <authorList>
            <person name="Hsieh D.-K."/>
            <person name="Chuang S.-C."/>
            <person name="Chen C.-Y."/>
            <person name="Chao Y.-T."/>
            <person name="Lu M.-Y.J."/>
            <person name="Lee M.-H."/>
            <person name="Shih M.-C."/>
        </authorList>
    </citation>
    <scope>NUCLEOTIDE SEQUENCE</scope>
    <source>
        <strain evidence="1">Coll-153</strain>
    </source>
</reference>
<dbReference type="EMBL" id="JAESDN010000002">
    <property type="protein sequence ID" value="KAG7055089.1"/>
    <property type="molecule type" value="Genomic_DNA"/>
</dbReference>
<name>A0A9P7UG06_9PEZI</name>
<organism evidence="1 2">
    <name type="scientific">Colletotrichum scovillei</name>
    <dbReference type="NCBI Taxonomy" id="1209932"/>
    <lineage>
        <taxon>Eukaryota</taxon>
        <taxon>Fungi</taxon>
        <taxon>Dikarya</taxon>
        <taxon>Ascomycota</taxon>
        <taxon>Pezizomycotina</taxon>
        <taxon>Sordariomycetes</taxon>
        <taxon>Hypocreomycetidae</taxon>
        <taxon>Glomerellales</taxon>
        <taxon>Glomerellaceae</taxon>
        <taxon>Colletotrichum</taxon>
        <taxon>Colletotrichum acutatum species complex</taxon>
    </lineage>
</organism>
<feature type="non-terminal residue" evidence="1">
    <location>
        <position position="1"/>
    </location>
</feature>
<comment type="caution">
    <text evidence="1">The sequence shown here is derived from an EMBL/GenBank/DDBJ whole genome shotgun (WGS) entry which is preliminary data.</text>
</comment>
<evidence type="ECO:0000313" key="2">
    <source>
        <dbReference type="Proteomes" id="UP000699042"/>
    </source>
</evidence>
<dbReference type="AlphaFoldDB" id="A0A9P7UG06"/>
<keyword evidence="2" id="KW-1185">Reference proteome</keyword>
<proteinExistence type="predicted"/>
<gene>
    <name evidence="1" type="ORF">JMJ77_007557</name>
</gene>
<evidence type="ECO:0000313" key="1">
    <source>
        <dbReference type="EMBL" id="KAG7055089.1"/>
    </source>
</evidence>